<reference evidence="1 2" key="1">
    <citation type="submission" date="2020-12" db="EMBL/GenBank/DDBJ databases">
        <title>Aureibaculum luteum sp. nov. and Aureibaculum flavum sp. nov., novel members of the family Flavobacteriaceae isolated from Antarctic intertidal sediments.</title>
        <authorList>
            <person name="He X."/>
            <person name="Zhang X."/>
        </authorList>
    </citation>
    <scope>NUCLEOTIDE SEQUENCE [LARGE SCALE GENOMIC DNA]</scope>
    <source>
        <strain evidence="1 2">A20</strain>
    </source>
</reference>
<dbReference type="Proteomes" id="UP000623301">
    <property type="component" value="Unassembled WGS sequence"/>
</dbReference>
<proteinExistence type="predicted"/>
<evidence type="ECO:0000313" key="1">
    <source>
        <dbReference type="EMBL" id="MBJ2173305.1"/>
    </source>
</evidence>
<comment type="caution">
    <text evidence="1">The sequence shown here is derived from an EMBL/GenBank/DDBJ whole genome shotgun (WGS) entry which is preliminary data.</text>
</comment>
<dbReference type="RefSeq" id="WP_198840120.1">
    <property type="nucleotide sequence ID" value="NZ_JAEHFJ010000002.1"/>
</dbReference>
<sequence>MKNKILNLIFLLFLTNFCFSQKNYNWKDIHKTELFSFSENEYCDNIESKNLTADFLISSEEGDFASTLIGLKEPEFDVLLEKKCLILRVHFSHRTSDFIIYREQGILVDLNNPIVLLQLEHKSEFNKVLKKYSK</sequence>
<organism evidence="1 2">
    <name type="scientific">Aureibaculum flavum</name>
    <dbReference type="NCBI Taxonomy" id="2795986"/>
    <lineage>
        <taxon>Bacteria</taxon>
        <taxon>Pseudomonadati</taxon>
        <taxon>Bacteroidota</taxon>
        <taxon>Flavobacteriia</taxon>
        <taxon>Flavobacteriales</taxon>
        <taxon>Flavobacteriaceae</taxon>
        <taxon>Aureibaculum</taxon>
    </lineage>
</organism>
<keyword evidence="2" id="KW-1185">Reference proteome</keyword>
<name>A0ABS0WMV6_9FLAO</name>
<dbReference type="EMBL" id="JAEHFJ010000002">
    <property type="protein sequence ID" value="MBJ2173305.1"/>
    <property type="molecule type" value="Genomic_DNA"/>
</dbReference>
<evidence type="ECO:0000313" key="2">
    <source>
        <dbReference type="Proteomes" id="UP000623301"/>
    </source>
</evidence>
<accession>A0ABS0WMV6</accession>
<protein>
    <submittedName>
        <fullName evidence="1">Uncharacterized protein</fullName>
    </submittedName>
</protein>
<gene>
    <name evidence="1" type="ORF">JBL43_03600</name>
</gene>